<accession>A0ABU0MP53</accession>
<name>A0ABU0MP53_9PROT</name>
<gene>
    <name evidence="1" type="ORF">QO018_003871</name>
</gene>
<sequence>MDLPQEIERMAARRAAEGGYRDAADYVAHLVAADIRDASDGALEGALLEGLDGDGEEWSLDAMRAGCNASLKAAKGT</sequence>
<comment type="caution">
    <text evidence="1">The sequence shown here is derived from an EMBL/GenBank/DDBJ whole genome shotgun (WGS) entry which is preliminary data.</text>
</comment>
<keyword evidence="2" id="KW-1185">Reference proteome</keyword>
<reference evidence="1 2" key="1">
    <citation type="submission" date="2023-07" db="EMBL/GenBank/DDBJ databases">
        <title>Genomic Encyclopedia of Type Strains, Phase IV (KMG-IV): sequencing the most valuable type-strain genomes for metagenomic binning, comparative biology and taxonomic classification.</title>
        <authorList>
            <person name="Goeker M."/>
        </authorList>
    </citation>
    <scope>NUCLEOTIDE SEQUENCE [LARGE SCALE GENOMIC DNA]</scope>
    <source>
        <strain evidence="1 2">DSM 19922</strain>
    </source>
</reference>
<evidence type="ECO:0000313" key="2">
    <source>
        <dbReference type="Proteomes" id="UP001244552"/>
    </source>
</evidence>
<protein>
    <submittedName>
        <fullName evidence="1">Antitoxin ParD1/3/4</fullName>
    </submittedName>
</protein>
<evidence type="ECO:0000313" key="1">
    <source>
        <dbReference type="EMBL" id="MDQ0534993.1"/>
    </source>
</evidence>
<dbReference type="Proteomes" id="UP001244552">
    <property type="component" value="Unassembled WGS sequence"/>
</dbReference>
<dbReference type="EMBL" id="JAUSVU010000015">
    <property type="protein sequence ID" value="MDQ0534993.1"/>
    <property type="molecule type" value="Genomic_DNA"/>
</dbReference>
<organism evidence="1 2">
    <name type="scientific">Azospirillum picis</name>
    <dbReference type="NCBI Taxonomy" id="488438"/>
    <lineage>
        <taxon>Bacteria</taxon>
        <taxon>Pseudomonadati</taxon>
        <taxon>Pseudomonadota</taxon>
        <taxon>Alphaproteobacteria</taxon>
        <taxon>Rhodospirillales</taxon>
        <taxon>Azospirillaceae</taxon>
        <taxon>Azospirillum</taxon>
    </lineage>
</organism>
<proteinExistence type="predicted"/>
<dbReference type="RefSeq" id="WP_209986672.1">
    <property type="nucleotide sequence ID" value="NZ_JAGINO010000019.1"/>
</dbReference>